<feature type="transmembrane region" description="Helical" evidence="1">
    <location>
        <begin position="100"/>
        <end position="123"/>
    </location>
</feature>
<gene>
    <name evidence="2" type="ORF">D4L85_18445</name>
</gene>
<accession>A0A385SS04</accession>
<sequence length="174" mass="20438">MITLRQRIIKLSSWDKDLFPDFLRDTYPQTLEYEWLRFRGFSFTNTSKPWAGKVSLDKTQFKVIRISPRLFGNDRSSVIIYGKVIVINDTPWLKLTYKPFWYLPVNLLAFFLFGVFFALRIPLSAADGLFVAAIILIPVLAFCWDLRQSDKRMLKYIHESRTKVYEAVVASRGR</sequence>
<dbReference type="RefSeq" id="WP_119755683.1">
    <property type="nucleotide sequence ID" value="NZ_CP032382.1"/>
</dbReference>
<dbReference type="KEGG" id="chk:D4L85_18445"/>
<keyword evidence="1" id="KW-0472">Membrane</keyword>
<dbReference type="Proteomes" id="UP000266183">
    <property type="component" value="Chromosome"/>
</dbReference>
<proteinExistence type="predicted"/>
<keyword evidence="3" id="KW-1185">Reference proteome</keyword>
<evidence type="ECO:0000313" key="2">
    <source>
        <dbReference type="EMBL" id="AYB32430.1"/>
    </source>
</evidence>
<dbReference type="EMBL" id="CP032382">
    <property type="protein sequence ID" value="AYB32430.1"/>
    <property type="molecule type" value="Genomic_DNA"/>
</dbReference>
<name>A0A385SS04_9BACT</name>
<protein>
    <submittedName>
        <fullName evidence="2">Uncharacterized protein</fullName>
    </submittedName>
</protein>
<dbReference type="AlphaFoldDB" id="A0A385SS04"/>
<organism evidence="2 3">
    <name type="scientific">Chryseolinea soli</name>
    <dbReference type="NCBI Taxonomy" id="2321403"/>
    <lineage>
        <taxon>Bacteria</taxon>
        <taxon>Pseudomonadati</taxon>
        <taxon>Bacteroidota</taxon>
        <taxon>Cytophagia</taxon>
        <taxon>Cytophagales</taxon>
        <taxon>Fulvivirgaceae</taxon>
        <taxon>Chryseolinea</taxon>
    </lineage>
</organism>
<evidence type="ECO:0000313" key="3">
    <source>
        <dbReference type="Proteomes" id="UP000266183"/>
    </source>
</evidence>
<keyword evidence="1" id="KW-0812">Transmembrane</keyword>
<keyword evidence="1" id="KW-1133">Transmembrane helix</keyword>
<feature type="transmembrane region" description="Helical" evidence="1">
    <location>
        <begin position="129"/>
        <end position="146"/>
    </location>
</feature>
<evidence type="ECO:0000256" key="1">
    <source>
        <dbReference type="SAM" id="Phobius"/>
    </source>
</evidence>
<reference evidence="3" key="1">
    <citation type="submission" date="2018-09" db="EMBL/GenBank/DDBJ databases">
        <title>Chryseolinea sp. KIS68-18 isolated from soil.</title>
        <authorList>
            <person name="Weon H.-Y."/>
            <person name="Kwon S.-W."/>
            <person name="Lee S.A."/>
        </authorList>
    </citation>
    <scope>NUCLEOTIDE SEQUENCE [LARGE SCALE GENOMIC DNA]</scope>
    <source>
        <strain evidence="3">KIS68-18</strain>
    </source>
</reference>